<feature type="region of interest" description="Disordered" evidence="2">
    <location>
        <begin position="241"/>
        <end position="303"/>
    </location>
</feature>
<dbReference type="InterPro" id="IPR039970">
    <property type="entry name" value="TF_Grauzone"/>
</dbReference>
<feature type="compositionally biased region" description="Acidic residues" evidence="2">
    <location>
        <begin position="588"/>
        <end position="599"/>
    </location>
</feature>
<reference evidence="4 5" key="1">
    <citation type="submission" date="2018-11" db="EMBL/GenBank/DDBJ databases">
        <title>Genome sequence and assembly of Colletotrichum sidae.</title>
        <authorList>
            <person name="Gan P."/>
            <person name="Shirasu K."/>
        </authorList>
    </citation>
    <scope>NUCLEOTIDE SEQUENCE [LARGE SCALE GENOMIC DNA]</scope>
    <source>
        <strain evidence="4 5">CBS 518.97</strain>
    </source>
</reference>
<dbReference type="AlphaFoldDB" id="A0A4R8TT25"/>
<dbReference type="SMART" id="SM00355">
    <property type="entry name" value="ZnF_C2H2"/>
    <property type="match status" value="2"/>
</dbReference>
<comment type="caution">
    <text evidence="4">The sequence shown here is derived from an EMBL/GenBank/DDBJ whole genome shotgun (WGS) entry which is preliminary data.</text>
</comment>
<keyword evidence="5" id="KW-1185">Reference proteome</keyword>
<dbReference type="GO" id="GO:0003700">
    <property type="term" value="F:DNA-binding transcription factor activity"/>
    <property type="evidence" value="ECO:0007669"/>
    <property type="project" value="InterPro"/>
</dbReference>
<evidence type="ECO:0000313" key="5">
    <source>
        <dbReference type="Proteomes" id="UP000295604"/>
    </source>
</evidence>
<dbReference type="GO" id="GO:0008270">
    <property type="term" value="F:zinc ion binding"/>
    <property type="evidence" value="ECO:0007669"/>
    <property type="project" value="UniProtKB-KW"/>
</dbReference>
<evidence type="ECO:0000313" key="4">
    <source>
        <dbReference type="EMBL" id="TEA21900.1"/>
    </source>
</evidence>
<evidence type="ECO:0000256" key="2">
    <source>
        <dbReference type="SAM" id="MobiDB-lite"/>
    </source>
</evidence>
<dbReference type="Gene3D" id="3.30.160.60">
    <property type="entry name" value="Classic Zinc Finger"/>
    <property type="match status" value="1"/>
</dbReference>
<feature type="region of interest" description="Disordered" evidence="2">
    <location>
        <begin position="580"/>
        <end position="599"/>
    </location>
</feature>
<keyword evidence="1" id="KW-0863">Zinc-finger</keyword>
<gene>
    <name evidence="4" type="ORF">C8034_v003239</name>
</gene>
<dbReference type="Proteomes" id="UP000295604">
    <property type="component" value="Unassembled WGS sequence"/>
</dbReference>
<dbReference type="EMBL" id="QAPF01000012">
    <property type="protein sequence ID" value="TEA21900.1"/>
    <property type="molecule type" value="Genomic_DNA"/>
</dbReference>
<dbReference type="PROSITE" id="PS00028">
    <property type="entry name" value="ZINC_FINGER_C2H2_1"/>
    <property type="match status" value="1"/>
</dbReference>
<sequence>MEYMYPIAHGRAPNDQQQYYEQHSFSQMPPTYANSNMASNTCTPIDPNLQYQATWPGSQTHQIQQYIDGPRTSFFVPEHLQAMQNMNRLSPNAHTLPPASQRRHGSPCSQQTLSSCDSHSPPTESDVLPATPPDYSATSPFLQHKPYPTVFEVQQYQDHALFGMNMQNNACVNPLEVNLSQSTFEEEVVPADLMCPAFSFCSEPDHLSVAQHTGTFPSRQISPDPVVKQEIQVADLPYQPLRANSEDATPEPTVKAEISADEDVKDLDFSPRSSRKRPRVSPASKAASTSRSQRKRARANSNGGLIAEFNHPAASGRVNRIVCTECPTAFSDDNTYQKHMKQHHTRPFVCIFNFAGCPSTFASKNEWKRHVSSQHLALQYWLCTQEGCSKTTNPPASRRSSSSSCSVSPKPPVLPNGAIFNRKDLYTQHVRRMHVPPNVRKAQKQKKPTPEWDERLKNLQSDAEQTRCELPRHMRCPARGCPIEFNGPQAWDERMEHVARHLESAADGKEPMVCFGGQEDLTLTNWASSDQVYVVRRTNTLGYWELINPLKGEIGPSAGNGKPGSGSASTSAAYTPSSMKEIVVAGYGDDEDAEGEDEE</sequence>
<feature type="region of interest" description="Disordered" evidence="2">
    <location>
        <begin position="89"/>
        <end position="135"/>
    </location>
</feature>
<evidence type="ECO:0000259" key="3">
    <source>
        <dbReference type="PROSITE" id="PS50157"/>
    </source>
</evidence>
<feature type="compositionally biased region" description="Polar residues" evidence="2">
    <location>
        <begin position="107"/>
        <end position="123"/>
    </location>
</feature>
<proteinExistence type="predicted"/>
<protein>
    <recommendedName>
        <fullName evidence="3">C2H2-type domain-containing protein</fullName>
    </recommendedName>
</protein>
<organism evidence="4 5">
    <name type="scientific">Colletotrichum sidae</name>
    <dbReference type="NCBI Taxonomy" id="1347389"/>
    <lineage>
        <taxon>Eukaryota</taxon>
        <taxon>Fungi</taxon>
        <taxon>Dikarya</taxon>
        <taxon>Ascomycota</taxon>
        <taxon>Pezizomycotina</taxon>
        <taxon>Sordariomycetes</taxon>
        <taxon>Hypocreomycetidae</taxon>
        <taxon>Glomerellales</taxon>
        <taxon>Glomerellaceae</taxon>
        <taxon>Colletotrichum</taxon>
        <taxon>Colletotrichum orbiculare species complex</taxon>
    </lineage>
</organism>
<dbReference type="InterPro" id="IPR013087">
    <property type="entry name" value="Znf_C2H2_type"/>
</dbReference>
<dbReference type="PROSITE" id="PS50157">
    <property type="entry name" value="ZINC_FINGER_C2H2_2"/>
    <property type="match status" value="1"/>
</dbReference>
<evidence type="ECO:0000256" key="1">
    <source>
        <dbReference type="PROSITE-ProRule" id="PRU00042"/>
    </source>
</evidence>
<feature type="compositionally biased region" description="Low complexity" evidence="2">
    <location>
        <begin position="565"/>
        <end position="575"/>
    </location>
</feature>
<dbReference type="PANTHER" id="PTHR23225">
    <property type="entry name" value="ZINC FINGER PROTEIN"/>
    <property type="match status" value="1"/>
</dbReference>
<keyword evidence="1" id="KW-0479">Metal-binding</keyword>
<keyword evidence="1" id="KW-0862">Zinc</keyword>
<accession>A0A4R8TT25</accession>
<name>A0A4R8TT25_9PEZI</name>
<feature type="region of interest" description="Disordered" evidence="2">
    <location>
        <begin position="555"/>
        <end position="575"/>
    </location>
</feature>
<feature type="domain" description="C2H2-type" evidence="3">
    <location>
        <begin position="321"/>
        <end position="345"/>
    </location>
</feature>
<dbReference type="PANTHER" id="PTHR23225:SF2">
    <property type="entry name" value="AT09679P-RELATED"/>
    <property type="match status" value="1"/>
</dbReference>